<dbReference type="RefSeq" id="WP_055000424.1">
    <property type="nucleotide sequence ID" value="NZ_FNKU01000006.1"/>
</dbReference>
<evidence type="ECO:0000313" key="1">
    <source>
        <dbReference type="EMBL" id="KPW71493.1"/>
    </source>
</evidence>
<evidence type="ECO:0000313" key="2">
    <source>
        <dbReference type="EMBL" id="RMN27863.1"/>
    </source>
</evidence>
<proteinExistence type="predicted"/>
<dbReference type="Proteomes" id="UP000050564">
    <property type="component" value="Unassembled WGS sequence"/>
</dbReference>
<evidence type="ECO:0000313" key="3">
    <source>
        <dbReference type="Proteomes" id="UP000050564"/>
    </source>
</evidence>
<dbReference type="EMBL" id="LJPX01000356">
    <property type="protein sequence ID" value="KPW71493.1"/>
    <property type="molecule type" value="Genomic_DNA"/>
</dbReference>
<organism evidence="1 3">
    <name type="scientific">Pseudomonas cannabina</name>
    <dbReference type="NCBI Taxonomy" id="86840"/>
    <lineage>
        <taxon>Bacteria</taxon>
        <taxon>Pseudomonadati</taxon>
        <taxon>Pseudomonadota</taxon>
        <taxon>Gammaproteobacteria</taxon>
        <taxon>Pseudomonadales</taxon>
        <taxon>Pseudomonadaceae</taxon>
        <taxon>Pseudomonas</taxon>
    </lineage>
</organism>
<dbReference type="Proteomes" id="UP000281372">
    <property type="component" value="Unassembled WGS sequence"/>
</dbReference>
<sequence>MFEILKMRIFVAKVQAELMAQHRDQDFVNTICQLPKNLNDLNFLRKNSYYKKEKIAPFIAACHVLCESLESKELNSQYKIICASLLAKRIQKSEGNQHFYLRHIQLFQI</sequence>
<gene>
    <name evidence="1" type="ORF">ALO81_200327</name>
    <name evidence="2" type="ORF">ALQ64_03370</name>
</gene>
<comment type="caution">
    <text evidence="1">The sequence shown here is derived from an EMBL/GenBank/DDBJ whole genome shotgun (WGS) entry which is preliminary data.</text>
</comment>
<dbReference type="EMBL" id="RBOW01000575">
    <property type="protein sequence ID" value="RMN27863.1"/>
    <property type="molecule type" value="Genomic_DNA"/>
</dbReference>
<reference evidence="2 4" key="2">
    <citation type="submission" date="2018-08" db="EMBL/GenBank/DDBJ databases">
        <title>Recombination of ecologically and evolutionarily significant loci maintains genetic cohesion in the Pseudomonas syringae species complex.</title>
        <authorList>
            <person name="Dillon M."/>
            <person name="Thakur S."/>
            <person name="Almeida R.N.D."/>
            <person name="Weir B.S."/>
            <person name="Guttman D.S."/>
        </authorList>
    </citation>
    <scope>NUCLEOTIDE SEQUENCE [LARGE SCALE GENOMIC DNA]</scope>
    <source>
        <strain evidence="2 4">ICMP 2821</strain>
    </source>
</reference>
<evidence type="ECO:0000313" key="4">
    <source>
        <dbReference type="Proteomes" id="UP000281372"/>
    </source>
</evidence>
<reference evidence="1 3" key="1">
    <citation type="submission" date="2015-09" db="EMBL/GenBank/DDBJ databases">
        <title>Genome announcement of multiple Pseudomonas syringae strains.</title>
        <authorList>
            <person name="Thakur S."/>
            <person name="Wang P.W."/>
            <person name="Gong Y."/>
            <person name="Weir B.S."/>
            <person name="Guttman D.S."/>
        </authorList>
    </citation>
    <scope>NUCLEOTIDE SEQUENCE [LARGE SCALE GENOMIC DNA]</scope>
    <source>
        <strain evidence="1 3">ICMP2823</strain>
    </source>
</reference>
<accession>A0A0P9LB59</accession>
<name>A0A0P9LB59_PSECA</name>
<dbReference type="PATRIC" id="fig|86840.3.peg.1099"/>
<protein>
    <submittedName>
        <fullName evidence="1">Type III effector protein AvrPto1</fullName>
    </submittedName>
</protein>
<dbReference type="AlphaFoldDB" id="A0A0P9LB59"/>